<dbReference type="NCBIfam" id="TIGR01484">
    <property type="entry name" value="HAD-SF-IIB"/>
    <property type="match status" value="1"/>
</dbReference>
<comment type="caution">
    <text evidence="1">The sequence shown here is derived from an EMBL/GenBank/DDBJ whole genome shotgun (WGS) entry which is preliminary data.</text>
</comment>
<dbReference type="SFLD" id="SFLDS00003">
    <property type="entry name" value="Haloacid_Dehalogenase"/>
    <property type="match status" value="1"/>
</dbReference>
<dbReference type="PANTHER" id="PTHR10000:SF8">
    <property type="entry name" value="HAD SUPERFAMILY HYDROLASE-LIKE, TYPE 3"/>
    <property type="match status" value="1"/>
</dbReference>
<keyword evidence="1" id="KW-0378">Hydrolase</keyword>
<dbReference type="InterPro" id="IPR006379">
    <property type="entry name" value="HAD-SF_hydro_IIB"/>
</dbReference>
<name>A0ABM9UQA9_SARVE</name>
<dbReference type="PANTHER" id="PTHR10000">
    <property type="entry name" value="PHOSPHOSERINE PHOSPHATASE"/>
    <property type="match status" value="1"/>
</dbReference>
<dbReference type="SFLD" id="SFLDG01140">
    <property type="entry name" value="C2.B:_Phosphomannomutase_and_P"/>
    <property type="match status" value="1"/>
</dbReference>
<dbReference type="SUPFAM" id="SSF56784">
    <property type="entry name" value="HAD-like"/>
    <property type="match status" value="1"/>
</dbReference>
<dbReference type="InterPro" id="IPR036412">
    <property type="entry name" value="HAD-like_sf"/>
</dbReference>
<dbReference type="Proteomes" id="UP000095488">
    <property type="component" value="Unassembled WGS sequence"/>
</dbReference>
<dbReference type="GO" id="GO:0016787">
    <property type="term" value="F:hydrolase activity"/>
    <property type="evidence" value="ECO:0007669"/>
    <property type="project" value="UniProtKB-KW"/>
</dbReference>
<dbReference type="PROSITE" id="PS01229">
    <property type="entry name" value="COF_2"/>
    <property type="match status" value="1"/>
</dbReference>
<dbReference type="Pfam" id="PF08282">
    <property type="entry name" value="Hydrolase_3"/>
    <property type="match status" value="1"/>
</dbReference>
<dbReference type="RefSeq" id="WP_055258546.1">
    <property type="nucleotide sequence ID" value="NZ_BCMV01000073.1"/>
</dbReference>
<evidence type="ECO:0000313" key="1">
    <source>
        <dbReference type="EMBL" id="CUN81680.1"/>
    </source>
</evidence>
<dbReference type="NCBIfam" id="TIGR00099">
    <property type="entry name" value="Cof-subfamily"/>
    <property type="match status" value="1"/>
</dbReference>
<accession>A0ABM9UQA9</accession>
<protein>
    <submittedName>
        <fullName evidence="1">Phosphatase YidA</fullName>
        <ecNumber evidence="1">3.1.3.-</ecNumber>
    </submittedName>
</protein>
<dbReference type="EMBL" id="CYZR01000003">
    <property type="protein sequence ID" value="CUN81680.1"/>
    <property type="molecule type" value="Genomic_DNA"/>
</dbReference>
<dbReference type="InterPro" id="IPR023214">
    <property type="entry name" value="HAD_sf"/>
</dbReference>
<keyword evidence="2" id="KW-1185">Reference proteome</keyword>
<dbReference type="EC" id="3.1.3.-" evidence="1"/>
<reference evidence="1 2" key="1">
    <citation type="submission" date="2015-09" db="EMBL/GenBank/DDBJ databases">
        <authorList>
            <consortium name="Pathogen Informatics"/>
        </authorList>
    </citation>
    <scope>NUCLEOTIDE SEQUENCE [LARGE SCALE GENOMIC DNA]</scope>
    <source>
        <strain evidence="1 2">2789STDY5834858</strain>
    </source>
</reference>
<dbReference type="Gene3D" id="3.30.1240.10">
    <property type="match status" value="1"/>
</dbReference>
<proteinExistence type="predicted"/>
<organism evidence="1 2">
    <name type="scientific">Sarcina ventriculi</name>
    <name type="common">Clostridium ventriculi</name>
    <dbReference type="NCBI Taxonomy" id="1267"/>
    <lineage>
        <taxon>Bacteria</taxon>
        <taxon>Bacillati</taxon>
        <taxon>Bacillota</taxon>
        <taxon>Clostridia</taxon>
        <taxon>Eubacteriales</taxon>
        <taxon>Clostridiaceae</taxon>
        <taxon>Sarcina</taxon>
    </lineage>
</organism>
<dbReference type="InterPro" id="IPR000150">
    <property type="entry name" value="Cof"/>
</dbReference>
<sequence length="269" mass="30461">MRRAVFFDIDGTLLDCINGLIDISPKVKKAIRDLQENGDYVFIASGRPYAFLNKTILDFGFDGFVLCNGAYVKVKDEVIYSEEIDKEFLRKMTTKFKENNIQYILEGQPYSYISENNDDFINFYKSIGIESNLILNGCCDIENTNVYKIEAFCCDKNDRSVCMDLVNANLDYGYFNSIDERFFEIYLKKNHKANGILKALEYLEIPLENSYAFGDGDNDVEMLETVGCGIAMGNASDRVKSYAKEITDTVANDGVALGIEKYIGIPVLK</sequence>
<dbReference type="Gene3D" id="3.40.50.1000">
    <property type="entry name" value="HAD superfamily/HAD-like"/>
    <property type="match status" value="1"/>
</dbReference>
<evidence type="ECO:0000313" key="2">
    <source>
        <dbReference type="Proteomes" id="UP000095488"/>
    </source>
</evidence>
<gene>
    <name evidence="1" type="primary">yidA_3</name>
    <name evidence="1" type="ORF">ERS852473_01172</name>
</gene>